<protein>
    <submittedName>
        <fullName evidence="3">Uncharacterized protein</fullName>
    </submittedName>
</protein>
<feature type="region of interest" description="Disordered" evidence="1">
    <location>
        <begin position="1"/>
        <end position="108"/>
    </location>
</feature>
<feature type="region of interest" description="Disordered" evidence="1">
    <location>
        <begin position="333"/>
        <end position="356"/>
    </location>
</feature>
<evidence type="ECO:0000313" key="3">
    <source>
        <dbReference type="EMBL" id="EEQ97388.1"/>
    </source>
</evidence>
<keyword evidence="4" id="KW-1185">Reference proteome</keyword>
<reference evidence="3 4" key="1">
    <citation type="submission" date="2008-07" db="EMBL/GenBank/DDBJ databases">
        <authorList>
            <person name="El-Sayed N."/>
            <person name="Caler E."/>
            <person name="Inman J."/>
            <person name="Amedeo P."/>
            <person name="Hass B."/>
            <person name="Wortman J."/>
        </authorList>
    </citation>
    <scope>NUCLEOTIDE SEQUENCE [LARGE SCALE GENOMIC DNA]</scope>
    <source>
        <strain evidence="4">ATCC 50983 / TXsc</strain>
    </source>
</reference>
<dbReference type="AlphaFoldDB" id="C5M0N0"/>
<feature type="transmembrane region" description="Helical" evidence="2">
    <location>
        <begin position="123"/>
        <end position="145"/>
    </location>
</feature>
<keyword evidence="2" id="KW-1133">Transmembrane helix</keyword>
<feature type="region of interest" description="Disordered" evidence="1">
    <location>
        <begin position="421"/>
        <end position="512"/>
    </location>
</feature>
<dbReference type="InParanoid" id="C5M0N0"/>
<keyword evidence="2" id="KW-0812">Transmembrane</keyword>
<gene>
    <name evidence="3" type="ORF">Pmar_PMAR029111</name>
</gene>
<organism evidence="4">
    <name type="scientific">Perkinsus marinus (strain ATCC 50983 / TXsc)</name>
    <dbReference type="NCBI Taxonomy" id="423536"/>
    <lineage>
        <taxon>Eukaryota</taxon>
        <taxon>Sar</taxon>
        <taxon>Alveolata</taxon>
        <taxon>Perkinsozoa</taxon>
        <taxon>Perkinsea</taxon>
        <taxon>Perkinsida</taxon>
        <taxon>Perkinsidae</taxon>
        <taxon>Perkinsus</taxon>
    </lineage>
</organism>
<feature type="compositionally biased region" description="Polar residues" evidence="1">
    <location>
        <begin position="85"/>
        <end position="94"/>
    </location>
</feature>
<feature type="compositionally biased region" description="Basic and acidic residues" evidence="1">
    <location>
        <begin position="9"/>
        <end position="27"/>
    </location>
</feature>
<dbReference type="OrthoDB" id="43605at2759"/>
<dbReference type="RefSeq" id="XP_002764671.1">
    <property type="nucleotide sequence ID" value="XM_002764625.1"/>
</dbReference>
<dbReference type="OMA" id="HVDINDA"/>
<dbReference type="GeneID" id="9054868"/>
<accession>C5M0N0</accession>
<feature type="compositionally biased region" description="Basic and acidic residues" evidence="1">
    <location>
        <begin position="453"/>
        <end position="463"/>
    </location>
</feature>
<sequence>MAPPRSRKGHGDRADDDGSKPTRKEDLANLFGDDDADRYGVGDDKRALFESFKSESSARGEQVPRHRRQHHEEEGGGRGGGVYYANNTPSGSKSKSQERAVAAAQKAAAKRSRDSEGFTWKKVSIGLLFLSLFSAGAFSTILTIYDFLAAGFKNIDIEDAPALRKVLLSGDPALVYCFDKSMKVNKVPQVLKDADRDLRGIASTYTMDCHQPLPDSGKSIYQKYKFSNNLMPAFVVANGDRPVQLNSNSMANSQTVVEFVKVRTKPIVRFAKNAKQLDGMCLSRQKCLLIGYRTKFPDQVRKVVREAMMSHRGLRVVALDTSKYRLKIDPAIVPSNEDSGESESKGKRTGKKSMRKTLSFMCLNTPDRKVDLDGPTKGMVEVLSLVDKGKQLERDYDAVSFIKECDSGTSSSMKEMLDLPSISLRPPKQPKARQQEQQQSSSGSAAAKKGHQGSREAEKDELGKQSGGGGGRDALEEDEPPVITDVDDEDAEWDALLNMEEDDDEDEELNLY</sequence>
<proteinExistence type="predicted"/>
<feature type="compositionally biased region" description="Acidic residues" evidence="1">
    <location>
        <begin position="475"/>
        <end position="512"/>
    </location>
</feature>
<keyword evidence="2" id="KW-0472">Membrane</keyword>
<feature type="compositionally biased region" description="Basic and acidic residues" evidence="1">
    <location>
        <begin position="37"/>
        <end position="76"/>
    </location>
</feature>
<evidence type="ECO:0000313" key="4">
    <source>
        <dbReference type="Proteomes" id="UP000007800"/>
    </source>
</evidence>
<name>C5M0N0_PERM5</name>
<dbReference type="Proteomes" id="UP000007800">
    <property type="component" value="Unassembled WGS sequence"/>
</dbReference>
<dbReference type="EMBL" id="GG687161">
    <property type="protein sequence ID" value="EEQ97388.1"/>
    <property type="molecule type" value="Genomic_DNA"/>
</dbReference>
<feature type="compositionally biased region" description="Low complexity" evidence="1">
    <location>
        <begin position="435"/>
        <end position="447"/>
    </location>
</feature>
<evidence type="ECO:0000256" key="1">
    <source>
        <dbReference type="SAM" id="MobiDB-lite"/>
    </source>
</evidence>
<evidence type="ECO:0000256" key="2">
    <source>
        <dbReference type="SAM" id="Phobius"/>
    </source>
</evidence>